<dbReference type="Pfam" id="PF00107">
    <property type="entry name" value="ADH_zinc_N"/>
    <property type="match status" value="1"/>
</dbReference>
<keyword evidence="5" id="KW-1185">Reference proteome</keyword>
<dbReference type="PANTHER" id="PTHR43401:SF3">
    <property type="entry name" value="L-GALACTONATE-5-DEHYDROGENASE"/>
    <property type="match status" value="1"/>
</dbReference>
<dbReference type="Gene3D" id="3.40.50.720">
    <property type="entry name" value="NAD(P)-binding Rossmann-like Domain"/>
    <property type="match status" value="1"/>
</dbReference>
<feature type="domain" description="Alcohol dehydrogenase-like C-terminal" evidence="2">
    <location>
        <begin position="170"/>
        <end position="295"/>
    </location>
</feature>
<evidence type="ECO:0000259" key="2">
    <source>
        <dbReference type="Pfam" id="PF00107"/>
    </source>
</evidence>
<feature type="domain" description="Alcohol dehydrogenase-like N-terminal" evidence="3">
    <location>
        <begin position="24"/>
        <end position="131"/>
    </location>
</feature>
<dbReference type="RefSeq" id="WP_131015898.1">
    <property type="nucleotide sequence ID" value="NZ_SIRE01000017.1"/>
</dbReference>
<evidence type="ECO:0000313" key="5">
    <source>
        <dbReference type="Proteomes" id="UP000293142"/>
    </source>
</evidence>
<comment type="caution">
    <text evidence="4">The sequence shown here is derived from an EMBL/GenBank/DDBJ whole genome shotgun (WGS) entry which is preliminary data.</text>
</comment>
<protein>
    <submittedName>
        <fullName evidence="4">Zinc-binding alcohol dehydrogenase family protein</fullName>
    </submittedName>
</protein>
<dbReference type="InterPro" id="IPR011032">
    <property type="entry name" value="GroES-like_sf"/>
</dbReference>
<dbReference type="AlphaFoldDB" id="A0A4Q9DKR0"/>
<dbReference type="Gene3D" id="3.90.180.10">
    <property type="entry name" value="Medium-chain alcohol dehydrogenases, catalytic domain"/>
    <property type="match status" value="1"/>
</dbReference>
<dbReference type="Pfam" id="PF08240">
    <property type="entry name" value="ADH_N"/>
    <property type="match status" value="1"/>
</dbReference>
<gene>
    <name evidence="4" type="ORF">EYB31_23300</name>
</gene>
<dbReference type="Proteomes" id="UP000293142">
    <property type="component" value="Unassembled WGS sequence"/>
</dbReference>
<keyword evidence="1" id="KW-0560">Oxidoreductase</keyword>
<dbReference type="InterPro" id="IPR036291">
    <property type="entry name" value="NAD(P)-bd_dom_sf"/>
</dbReference>
<evidence type="ECO:0000259" key="3">
    <source>
        <dbReference type="Pfam" id="PF08240"/>
    </source>
</evidence>
<dbReference type="InterPro" id="IPR013149">
    <property type="entry name" value="ADH-like_C"/>
</dbReference>
<sequence length="340" mass="36940">MKTIVCEEPYRFVLKETETPVPAAGEALIKIRRIGICGTDLHAYRGNQPFFTYPRILGHELSGEIAGLGPETSGFALGDRVTVMPYLECGKCIACRSGRTNCCTSLLTLGVHCDGGMQEYYVMPVDHLIKADGLSLDQAAVVECLCIGAHAVERAALRQDEFALVIGAGPIGLGAMKYAKLAGAKVIAMDINEERLAFCKSWAPADYTVNVGNDPLRHIAEITGGDMPTAVLDATGNAKSMEASFQYAANGGRIVFVGLVKSDITFNDPEFHRKELTLMSSRNATRRNFEQVIDSIRGGHVDTDRFITHKSSFEQMIGVYDAWLKPETGVIKAMVEIGND</sequence>
<reference evidence="4 5" key="1">
    <citation type="submission" date="2019-02" db="EMBL/GenBank/DDBJ databases">
        <title>Paenibacillus sp. nov., isolated from surface-sterilized tissue of Thalictrum simplex L.</title>
        <authorList>
            <person name="Tuo L."/>
        </authorList>
    </citation>
    <scope>NUCLEOTIDE SEQUENCE [LARGE SCALE GENOMIC DNA]</scope>
    <source>
        <strain evidence="4 5">N2SHLJ1</strain>
    </source>
</reference>
<dbReference type="InterPro" id="IPR013154">
    <property type="entry name" value="ADH-like_N"/>
</dbReference>
<dbReference type="InterPro" id="IPR050129">
    <property type="entry name" value="Zn_alcohol_dh"/>
</dbReference>
<evidence type="ECO:0000313" key="4">
    <source>
        <dbReference type="EMBL" id="TBL75338.1"/>
    </source>
</evidence>
<evidence type="ECO:0000256" key="1">
    <source>
        <dbReference type="ARBA" id="ARBA00023002"/>
    </source>
</evidence>
<dbReference type="GO" id="GO:0016491">
    <property type="term" value="F:oxidoreductase activity"/>
    <property type="evidence" value="ECO:0007669"/>
    <property type="project" value="UniProtKB-KW"/>
</dbReference>
<proteinExistence type="predicted"/>
<name>A0A4Q9DKR0_9BACL</name>
<dbReference type="PANTHER" id="PTHR43401">
    <property type="entry name" value="L-THREONINE 3-DEHYDROGENASE"/>
    <property type="match status" value="1"/>
</dbReference>
<dbReference type="OrthoDB" id="9777057at2"/>
<dbReference type="SUPFAM" id="SSF50129">
    <property type="entry name" value="GroES-like"/>
    <property type="match status" value="1"/>
</dbReference>
<dbReference type="SUPFAM" id="SSF51735">
    <property type="entry name" value="NAD(P)-binding Rossmann-fold domains"/>
    <property type="match status" value="1"/>
</dbReference>
<organism evidence="4 5">
    <name type="scientific">Paenibacillus thalictri</name>
    <dbReference type="NCBI Taxonomy" id="2527873"/>
    <lineage>
        <taxon>Bacteria</taxon>
        <taxon>Bacillati</taxon>
        <taxon>Bacillota</taxon>
        <taxon>Bacilli</taxon>
        <taxon>Bacillales</taxon>
        <taxon>Paenibacillaceae</taxon>
        <taxon>Paenibacillus</taxon>
    </lineage>
</organism>
<dbReference type="EMBL" id="SIRE01000017">
    <property type="protein sequence ID" value="TBL75338.1"/>
    <property type="molecule type" value="Genomic_DNA"/>
</dbReference>
<accession>A0A4Q9DKR0</accession>
<dbReference type="CDD" id="cd08261">
    <property type="entry name" value="Zn_ADH7"/>
    <property type="match status" value="1"/>
</dbReference>